<dbReference type="InterPro" id="IPR017904">
    <property type="entry name" value="ADF/Cofilin"/>
</dbReference>
<dbReference type="GO" id="GO:0030042">
    <property type="term" value="P:actin filament depolymerization"/>
    <property type="evidence" value="ECO:0007669"/>
    <property type="project" value="InterPro"/>
</dbReference>
<keyword evidence="3" id="KW-0009">Actin-binding</keyword>
<dbReference type="GO" id="GO:0015629">
    <property type="term" value="C:actin cytoskeleton"/>
    <property type="evidence" value="ECO:0007669"/>
    <property type="project" value="InterPro"/>
</dbReference>
<dbReference type="PROSITE" id="PS51263">
    <property type="entry name" value="ADF_H"/>
    <property type="match status" value="1"/>
</dbReference>
<feature type="domain" description="ADF-H" evidence="4">
    <location>
        <begin position="1"/>
        <end position="134"/>
    </location>
</feature>
<dbReference type="SUPFAM" id="SSF55753">
    <property type="entry name" value="Actin depolymerizing proteins"/>
    <property type="match status" value="1"/>
</dbReference>
<gene>
    <name evidence="5" type="ORF">rCG_35172</name>
</gene>
<name>A6HFY4_RAT</name>
<dbReference type="PANTHER" id="PTHR11913">
    <property type="entry name" value="COFILIN-RELATED"/>
    <property type="match status" value="1"/>
</dbReference>
<evidence type="ECO:0000313" key="6">
    <source>
        <dbReference type="Proteomes" id="UP000234681"/>
    </source>
</evidence>
<dbReference type="Pfam" id="PF00241">
    <property type="entry name" value="Cofilin_ADF"/>
    <property type="match status" value="1"/>
</dbReference>
<reference evidence="5 6" key="1">
    <citation type="submission" date="2005-07" db="EMBL/GenBank/DDBJ databases">
        <authorList>
            <person name="Mural R.J."/>
            <person name="Li P.W."/>
            <person name="Adams M.D."/>
            <person name="Amanatides P.G."/>
            <person name="Baden-Tillson H."/>
            <person name="Barnstead M."/>
            <person name="Chin S.H."/>
            <person name="Dew I."/>
            <person name="Evans C.A."/>
            <person name="Ferriera S."/>
            <person name="Flanigan M."/>
            <person name="Fosler C."/>
            <person name="Glodek A."/>
            <person name="Gu Z."/>
            <person name="Holt R.A."/>
            <person name="Jennings D."/>
            <person name="Kraft C.L."/>
            <person name="Lu F."/>
            <person name="Nguyen T."/>
            <person name="Nusskern D.R."/>
            <person name="Pfannkoch C.M."/>
            <person name="Sitter C."/>
            <person name="Sutton G.G."/>
            <person name="Venter J.C."/>
            <person name="Wang Z."/>
            <person name="Woodage T."/>
            <person name="Zheng X.H."/>
            <person name="Zhong F."/>
        </authorList>
    </citation>
    <scope>NUCLEOTIDE SEQUENCE [LARGE SCALE GENOMIC DNA]</scope>
    <source>
        <strain>BN</strain>
        <strain evidence="6">Sprague-Dawley</strain>
    </source>
</reference>
<dbReference type="Gene3D" id="3.40.20.10">
    <property type="entry name" value="Severin"/>
    <property type="match status" value="1"/>
</dbReference>
<protein>
    <submittedName>
        <fullName evidence="5">RCG35172</fullName>
    </submittedName>
</protein>
<organism evidence="5 6">
    <name type="scientific">Rattus norvegicus</name>
    <name type="common">Rat</name>
    <dbReference type="NCBI Taxonomy" id="10116"/>
    <lineage>
        <taxon>Eukaryota</taxon>
        <taxon>Metazoa</taxon>
        <taxon>Chordata</taxon>
        <taxon>Craniata</taxon>
        <taxon>Vertebrata</taxon>
        <taxon>Euteleostomi</taxon>
        <taxon>Mammalia</taxon>
        <taxon>Eutheria</taxon>
        <taxon>Euarchontoglires</taxon>
        <taxon>Glires</taxon>
        <taxon>Rodentia</taxon>
        <taxon>Myomorpha</taxon>
        <taxon>Muroidea</taxon>
        <taxon>Muridae</taxon>
        <taxon>Murinae</taxon>
        <taxon>Rattus</taxon>
    </lineage>
</organism>
<dbReference type="InterPro" id="IPR002108">
    <property type="entry name" value="ADF-H"/>
</dbReference>
<accession>A6HFY4</accession>
<evidence type="ECO:0000256" key="2">
    <source>
        <dbReference type="ARBA" id="ARBA00022990"/>
    </source>
</evidence>
<dbReference type="InterPro" id="IPR029006">
    <property type="entry name" value="ADF-H/Gelsolin-like_dom_sf"/>
</dbReference>
<evidence type="ECO:0000259" key="4">
    <source>
        <dbReference type="PROSITE" id="PS51263"/>
    </source>
</evidence>
<dbReference type="PRINTS" id="PR00006">
    <property type="entry name" value="COFILIN"/>
</dbReference>
<proteinExistence type="inferred from homology"/>
<dbReference type="Proteomes" id="UP000234681">
    <property type="component" value="Chromosome 10"/>
</dbReference>
<dbReference type="AlphaFoldDB" id="A6HFY4"/>
<dbReference type="SMART" id="SM00102">
    <property type="entry name" value="ADF"/>
    <property type="match status" value="1"/>
</dbReference>
<comment type="similarity">
    <text evidence="1">Belongs to the actin-binding proteins ADF family.</text>
</comment>
<dbReference type="GO" id="GO:0003779">
    <property type="term" value="F:actin binding"/>
    <property type="evidence" value="ECO:0007669"/>
    <property type="project" value="UniProtKB-KW"/>
</dbReference>
<evidence type="ECO:0000313" key="5">
    <source>
        <dbReference type="EMBL" id="EDM04939.1"/>
    </source>
</evidence>
<evidence type="ECO:0000256" key="3">
    <source>
        <dbReference type="ARBA" id="ARBA00023203"/>
    </source>
</evidence>
<sequence length="145" mass="16228">MKMCKSSRPEEVKKRKKVVLFCPSEVETIIPEEGKEMLVADVGPTVNDPLLHFCQDAARQGLTGATLSRMQPRRARRTNLLFNFWAPESAPLQSKMICASSKDAIKKNLTGIKHELQANCFEEEVKACCTLAEKLGGIFLEHKPL</sequence>
<feature type="non-terminal residue" evidence="5">
    <location>
        <position position="145"/>
    </location>
</feature>
<evidence type="ECO:0000256" key="1">
    <source>
        <dbReference type="ARBA" id="ARBA00006844"/>
    </source>
</evidence>
<dbReference type="EMBL" id="CH473948">
    <property type="protein sequence ID" value="EDM04939.1"/>
    <property type="molecule type" value="Genomic_DNA"/>
</dbReference>
<keyword evidence="2" id="KW-0007">Acetylation</keyword>